<dbReference type="InterPro" id="IPR007527">
    <property type="entry name" value="Znf_SWIM"/>
</dbReference>
<comment type="caution">
    <text evidence="3">The sequence shown here is derived from an EMBL/GenBank/DDBJ whole genome shotgun (WGS) entry which is preliminary data.</text>
</comment>
<organism evidence="3 4">
    <name type="scientific">Subdoligranulum variabile</name>
    <dbReference type="NCBI Taxonomy" id="214851"/>
    <lineage>
        <taxon>Bacteria</taxon>
        <taxon>Bacillati</taxon>
        <taxon>Bacillota</taxon>
        <taxon>Clostridia</taxon>
        <taxon>Eubacteriales</taxon>
        <taxon>Oscillospiraceae</taxon>
        <taxon>Subdoligranulum</taxon>
    </lineage>
</organism>
<protein>
    <submittedName>
        <fullName evidence="3">SWIM zinc finger family protein</fullName>
    </submittedName>
</protein>
<keyword evidence="1" id="KW-0863">Zinc-finger</keyword>
<dbReference type="AlphaFoldDB" id="A0A943D973"/>
<evidence type="ECO:0000313" key="3">
    <source>
        <dbReference type="EMBL" id="MBS5331358.1"/>
    </source>
</evidence>
<dbReference type="Pfam" id="PF04434">
    <property type="entry name" value="SWIM"/>
    <property type="match status" value="1"/>
</dbReference>
<feature type="domain" description="SWIM-type" evidence="2">
    <location>
        <begin position="53"/>
        <end position="83"/>
    </location>
</feature>
<keyword evidence="1" id="KW-0479">Metal-binding</keyword>
<evidence type="ECO:0000313" key="4">
    <source>
        <dbReference type="Proteomes" id="UP000759273"/>
    </source>
</evidence>
<dbReference type="PROSITE" id="PS50966">
    <property type="entry name" value="ZF_SWIM"/>
    <property type="match status" value="1"/>
</dbReference>
<proteinExistence type="predicted"/>
<sequence>MAENSFQIWDDAIHTAPDQVKRIASAKKAATSPSSIDRESKTGVFEGSGKEPYHVTLESCTCGDFRRRKLPCKHMYRLAMELGEFGGDFAKGTNKNVVSHGQIKFEEAVDEIEKLPEAAQRDLQRVFFWNPNPEYMHIREVDDVSKALETCPIVEVKEASLTERLKLMKKTDIIHALKEMSVEYPKLPKEELIQWCVENAPSIAAYAPKRCIVAPAFCVSKLYRSIYTYLARKFDWNNSYDIFRDKEGVFVIPYGAQQVKQPDGQYVYDFPNDEVTDMLNKHHCNRCAGGYVTKARE</sequence>
<accession>A0A943D973</accession>
<evidence type="ECO:0000256" key="1">
    <source>
        <dbReference type="PROSITE-ProRule" id="PRU00325"/>
    </source>
</evidence>
<evidence type="ECO:0000259" key="2">
    <source>
        <dbReference type="PROSITE" id="PS50966"/>
    </source>
</evidence>
<dbReference type="GO" id="GO:0008270">
    <property type="term" value="F:zinc ion binding"/>
    <property type="evidence" value="ECO:0007669"/>
    <property type="project" value="UniProtKB-KW"/>
</dbReference>
<dbReference type="Proteomes" id="UP000759273">
    <property type="component" value="Unassembled WGS sequence"/>
</dbReference>
<keyword evidence="1" id="KW-0862">Zinc</keyword>
<gene>
    <name evidence="3" type="ORF">KHY36_02365</name>
</gene>
<dbReference type="EMBL" id="JAGZGG010000003">
    <property type="protein sequence ID" value="MBS5331358.1"/>
    <property type="molecule type" value="Genomic_DNA"/>
</dbReference>
<reference evidence="3" key="1">
    <citation type="submission" date="2021-02" db="EMBL/GenBank/DDBJ databases">
        <title>Infant gut strain persistence is associated with maternal origin, phylogeny, and functional potential including surface adhesion and iron acquisition.</title>
        <authorList>
            <person name="Lou Y.C."/>
        </authorList>
    </citation>
    <scope>NUCLEOTIDE SEQUENCE</scope>
    <source>
        <strain evidence="3">L3_101_000M1_dasL3_101_000M1_concoct_87</strain>
    </source>
</reference>
<name>A0A943D973_9FIRM</name>